<dbReference type="GO" id="GO:0004749">
    <property type="term" value="F:ribose phosphate diphosphokinase activity"/>
    <property type="evidence" value="ECO:0007669"/>
    <property type="project" value="UniProtKB-EC"/>
</dbReference>
<dbReference type="Proteomes" id="UP001162131">
    <property type="component" value="Unassembled WGS sequence"/>
</dbReference>
<comment type="similarity">
    <text evidence="2">Belongs to the ribose-phosphate pyrophosphokinase family.</text>
</comment>
<evidence type="ECO:0000256" key="6">
    <source>
        <dbReference type="ARBA" id="ARBA00022727"/>
    </source>
</evidence>
<keyword evidence="6" id="KW-0545">Nucleotide biosynthesis</keyword>
<evidence type="ECO:0000256" key="8">
    <source>
        <dbReference type="ARBA" id="ARBA00022777"/>
    </source>
</evidence>
<dbReference type="AlphaFoldDB" id="A0AAU9KJW8"/>
<evidence type="ECO:0000256" key="9">
    <source>
        <dbReference type="ARBA" id="ARBA00022840"/>
    </source>
</evidence>
<organism evidence="14 15">
    <name type="scientific">Blepharisma stoltei</name>
    <dbReference type="NCBI Taxonomy" id="1481888"/>
    <lineage>
        <taxon>Eukaryota</taxon>
        <taxon>Sar</taxon>
        <taxon>Alveolata</taxon>
        <taxon>Ciliophora</taxon>
        <taxon>Postciliodesmatophora</taxon>
        <taxon>Heterotrichea</taxon>
        <taxon>Heterotrichida</taxon>
        <taxon>Blepharismidae</taxon>
        <taxon>Blepharisma</taxon>
    </lineage>
</organism>
<gene>
    <name evidence="14" type="ORF">BSTOLATCC_MIC60951</name>
</gene>
<keyword evidence="9" id="KW-0067">ATP-binding</keyword>
<comment type="pathway">
    <text evidence="1">Metabolic intermediate biosynthesis; 5-phospho-alpha-D-ribose 1-diphosphate biosynthesis; 5-phospho-alpha-D-ribose 1-diphosphate from D-ribose 5-phosphate (route I): step 1/1.</text>
</comment>
<comment type="caution">
    <text evidence="14">The sequence shown here is derived from an EMBL/GenBank/DDBJ whole genome shotgun (WGS) entry which is preliminary data.</text>
</comment>
<evidence type="ECO:0000313" key="15">
    <source>
        <dbReference type="Proteomes" id="UP001162131"/>
    </source>
</evidence>
<dbReference type="PANTHER" id="PTHR10210">
    <property type="entry name" value="RIBOSE-PHOSPHATE DIPHOSPHOKINASE FAMILY MEMBER"/>
    <property type="match status" value="1"/>
</dbReference>
<evidence type="ECO:0000256" key="5">
    <source>
        <dbReference type="ARBA" id="ARBA00022723"/>
    </source>
</evidence>
<keyword evidence="8" id="KW-0418">Kinase</keyword>
<name>A0AAU9KJW8_9CILI</name>
<keyword evidence="15" id="KW-1185">Reference proteome</keyword>
<dbReference type="FunFam" id="3.40.50.2020:FF:000007">
    <property type="entry name" value="Ribose-phosphate pyrophosphokinase"/>
    <property type="match status" value="1"/>
</dbReference>
<feature type="chain" id="PRO_5043751039" description="ribose-phosphate diphosphokinase" evidence="12">
    <location>
        <begin position="22"/>
        <end position="341"/>
    </location>
</feature>
<dbReference type="GO" id="GO:0000287">
    <property type="term" value="F:magnesium ion binding"/>
    <property type="evidence" value="ECO:0007669"/>
    <property type="project" value="InterPro"/>
</dbReference>
<evidence type="ECO:0000256" key="12">
    <source>
        <dbReference type="SAM" id="SignalP"/>
    </source>
</evidence>
<dbReference type="InterPro" id="IPR029057">
    <property type="entry name" value="PRTase-like"/>
</dbReference>
<evidence type="ECO:0000256" key="4">
    <source>
        <dbReference type="ARBA" id="ARBA00022679"/>
    </source>
</evidence>
<dbReference type="EC" id="2.7.6.1" evidence="3"/>
<dbReference type="Pfam" id="PF13793">
    <property type="entry name" value="Pribosyltran_N"/>
    <property type="match status" value="1"/>
</dbReference>
<comment type="catalytic activity">
    <reaction evidence="11">
        <text>D-ribose 5-phosphate + ATP = 5-phospho-alpha-D-ribose 1-diphosphate + AMP + H(+)</text>
        <dbReference type="Rhea" id="RHEA:15609"/>
        <dbReference type="ChEBI" id="CHEBI:15378"/>
        <dbReference type="ChEBI" id="CHEBI:30616"/>
        <dbReference type="ChEBI" id="CHEBI:58017"/>
        <dbReference type="ChEBI" id="CHEBI:78346"/>
        <dbReference type="ChEBI" id="CHEBI:456215"/>
        <dbReference type="EC" id="2.7.6.1"/>
    </reaction>
</comment>
<dbReference type="GO" id="GO:0005737">
    <property type="term" value="C:cytoplasm"/>
    <property type="evidence" value="ECO:0007669"/>
    <property type="project" value="TreeGrafter"/>
</dbReference>
<keyword evidence="5" id="KW-0479">Metal-binding</keyword>
<keyword evidence="10" id="KW-0460">Magnesium</keyword>
<keyword evidence="4" id="KW-0808">Transferase</keyword>
<keyword evidence="12" id="KW-0732">Signal</keyword>
<dbReference type="EMBL" id="CAJZBQ010000058">
    <property type="protein sequence ID" value="CAG9334332.1"/>
    <property type="molecule type" value="Genomic_DNA"/>
</dbReference>
<evidence type="ECO:0000256" key="1">
    <source>
        <dbReference type="ARBA" id="ARBA00004996"/>
    </source>
</evidence>
<dbReference type="SMART" id="SM01400">
    <property type="entry name" value="Pribosyltran_N"/>
    <property type="match status" value="1"/>
</dbReference>
<keyword evidence="7" id="KW-0547">Nucleotide-binding</keyword>
<dbReference type="PANTHER" id="PTHR10210:SF32">
    <property type="entry name" value="RIBOSE-PHOSPHATE PYROPHOSPHOKINASE 2"/>
    <property type="match status" value="1"/>
</dbReference>
<accession>A0AAU9KJW8</accession>
<proteinExistence type="inferred from homology"/>
<dbReference type="Pfam" id="PF14572">
    <property type="entry name" value="Pribosyl_synth"/>
    <property type="match status" value="1"/>
</dbReference>
<dbReference type="CDD" id="cd06223">
    <property type="entry name" value="PRTases_typeI"/>
    <property type="match status" value="1"/>
</dbReference>
<evidence type="ECO:0000256" key="10">
    <source>
        <dbReference type="ARBA" id="ARBA00022842"/>
    </source>
</evidence>
<evidence type="ECO:0000256" key="3">
    <source>
        <dbReference type="ARBA" id="ARBA00013247"/>
    </source>
</evidence>
<sequence length="341" mass="37776">MWARVLAGGFLLAQMPSLSDYYIPPSSQVPVKIISGSGSKELAHEVSGYLGIQLARVGLSNFADGESSIKIIDNVAGRDVFVIQSLCQPIQDNLMELILMLETLKSSNCRKVIAIVPYMAYARQDIPEKVKPGIPSAEISMLLEAVGLDAVVCVDYHGEQAKGFFNVPVTEIKPYSVAVEYLKSKNLKKPVIISPDIRGFKRAYAFYEIMNEEGIDCDIALMNHGGTSMSYINKHRRNEYVGDVLTGRDIVIVDDMIITGSRLMNALENLRKRDAERIFMYATHGNFTNEAIKKIEKSSLTELIITNTIPLKQNSYKIVSLSLGKVIADVILEVVTHSELN</sequence>
<reference evidence="14" key="1">
    <citation type="submission" date="2021-09" db="EMBL/GenBank/DDBJ databases">
        <authorList>
            <consortium name="AG Swart"/>
            <person name="Singh M."/>
            <person name="Singh A."/>
            <person name="Seah K."/>
            <person name="Emmerich C."/>
        </authorList>
    </citation>
    <scope>NUCLEOTIDE SEQUENCE</scope>
    <source>
        <strain evidence="14">ATCC30299</strain>
    </source>
</reference>
<feature type="domain" description="Ribose-phosphate pyrophosphokinase N-terminal" evidence="13">
    <location>
        <begin position="31"/>
        <end position="147"/>
    </location>
</feature>
<dbReference type="GO" id="GO:0006015">
    <property type="term" value="P:5-phosphoribose 1-diphosphate biosynthetic process"/>
    <property type="evidence" value="ECO:0007669"/>
    <property type="project" value="TreeGrafter"/>
</dbReference>
<evidence type="ECO:0000256" key="7">
    <source>
        <dbReference type="ARBA" id="ARBA00022741"/>
    </source>
</evidence>
<evidence type="ECO:0000259" key="13">
    <source>
        <dbReference type="Pfam" id="PF13793"/>
    </source>
</evidence>
<evidence type="ECO:0000256" key="11">
    <source>
        <dbReference type="ARBA" id="ARBA00049535"/>
    </source>
</evidence>
<dbReference type="Gene3D" id="3.40.50.2020">
    <property type="match status" value="2"/>
</dbReference>
<dbReference type="GO" id="GO:0006164">
    <property type="term" value="P:purine nucleotide biosynthetic process"/>
    <property type="evidence" value="ECO:0007669"/>
    <property type="project" value="TreeGrafter"/>
</dbReference>
<dbReference type="GO" id="GO:0002189">
    <property type="term" value="C:ribose phosphate diphosphokinase complex"/>
    <property type="evidence" value="ECO:0007669"/>
    <property type="project" value="TreeGrafter"/>
</dbReference>
<protein>
    <recommendedName>
        <fullName evidence="3">ribose-phosphate diphosphokinase</fullName>
        <ecNumber evidence="3">2.7.6.1</ecNumber>
    </recommendedName>
</protein>
<evidence type="ECO:0000313" key="14">
    <source>
        <dbReference type="EMBL" id="CAG9334332.1"/>
    </source>
</evidence>
<evidence type="ECO:0000256" key="2">
    <source>
        <dbReference type="ARBA" id="ARBA00006478"/>
    </source>
</evidence>
<dbReference type="InterPro" id="IPR029099">
    <property type="entry name" value="Pribosyltran_N"/>
</dbReference>
<dbReference type="NCBIfam" id="TIGR01251">
    <property type="entry name" value="ribP_PPkin"/>
    <property type="match status" value="1"/>
</dbReference>
<dbReference type="InterPro" id="IPR000836">
    <property type="entry name" value="PRTase_dom"/>
</dbReference>
<dbReference type="GO" id="GO:0016301">
    <property type="term" value="F:kinase activity"/>
    <property type="evidence" value="ECO:0007669"/>
    <property type="project" value="UniProtKB-KW"/>
</dbReference>
<dbReference type="InterPro" id="IPR005946">
    <property type="entry name" value="Rib-P_diPkinase"/>
</dbReference>
<feature type="signal peptide" evidence="12">
    <location>
        <begin position="1"/>
        <end position="21"/>
    </location>
</feature>
<dbReference type="GO" id="GO:0005524">
    <property type="term" value="F:ATP binding"/>
    <property type="evidence" value="ECO:0007669"/>
    <property type="project" value="UniProtKB-KW"/>
</dbReference>
<dbReference type="SUPFAM" id="SSF53271">
    <property type="entry name" value="PRTase-like"/>
    <property type="match status" value="2"/>
</dbReference>